<keyword evidence="7" id="KW-0032">Aminotransferase</keyword>
<evidence type="ECO:0000313" key="17">
    <source>
        <dbReference type="Proteomes" id="UP000494165"/>
    </source>
</evidence>
<dbReference type="NCBIfam" id="TIGR01264">
    <property type="entry name" value="tyr_amTase_E"/>
    <property type="match status" value="1"/>
</dbReference>
<dbReference type="Pfam" id="PF00155">
    <property type="entry name" value="Aminotran_1_2"/>
    <property type="match status" value="1"/>
</dbReference>
<gene>
    <name evidence="16" type="ORF">CLODIP_2_CD11654</name>
</gene>
<evidence type="ECO:0000256" key="3">
    <source>
        <dbReference type="ARBA" id="ARBA00007441"/>
    </source>
</evidence>
<evidence type="ECO:0000256" key="9">
    <source>
        <dbReference type="ARBA" id="ARBA00022878"/>
    </source>
</evidence>
<dbReference type="GO" id="GO:0006559">
    <property type="term" value="P:L-phenylalanine catabolic process"/>
    <property type="evidence" value="ECO:0007669"/>
    <property type="project" value="UniProtKB-UniRule"/>
</dbReference>
<organism evidence="16 17">
    <name type="scientific">Cloeon dipterum</name>
    <dbReference type="NCBI Taxonomy" id="197152"/>
    <lineage>
        <taxon>Eukaryota</taxon>
        <taxon>Metazoa</taxon>
        <taxon>Ecdysozoa</taxon>
        <taxon>Arthropoda</taxon>
        <taxon>Hexapoda</taxon>
        <taxon>Insecta</taxon>
        <taxon>Pterygota</taxon>
        <taxon>Palaeoptera</taxon>
        <taxon>Ephemeroptera</taxon>
        <taxon>Pisciforma</taxon>
        <taxon>Baetidae</taxon>
        <taxon>Cloeon</taxon>
    </lineage>
</organism>
<keyword evidence="11" id="KW-0585">Phenylalanine catabolism</keyword>
<evidence type="ECO:0000256" key="12">
    <source>
        <dbReference type="ARBA" id="ARBA00047798"/>
    </source>
</evidence>
<dbReference type="NCBIfam" id="TIGR01265">
    <property type="entry name" value="tyr_nico_aTase"/>
    <property type="match status" value="1"/>
</dbReference>
<evidence type="ECO:0000256" key="7">
    <source>
        <dbReference type="ARBA" id="ARBA00022576"/>
    </source>
</evidence>
<reference evidence="16 17" key="1">
    <citation type="submission" date="2020-04" db="EMBL/GenBank/DDBJ databases">
        <authorList>
            <person name="Alioto T."/>
            <person name="Alioto T."/>
            <person name="Gomez Garrido J."/>
        </authorList>
    </citation>
    <scope>NUCLEOTIDE SEQUENCE [LARGE SCALE GENOMIC DNA]</scope>
</reference>
<dbReference type="GO" id="GO:0030170">
    <property type="term" value="F:pyridoxal phosphate binding"/>
    <property type="evidence" value="ECO:0007669"/>
    <property type="project" value="InterPro"/>
</dbReference>
<dbReference type="SUPFAM" id="SSF53383">
    <property type="entry name" value="PLP-dependent transferases"/>
    <property type="match status" value="1"/>
</dbReference>
<proteinExistence type="inferred from homology"/>
<evidence type="ECO:0000256" key="10">
    <source>
        <dbReference type="ARBA" id="ARBA00022898"/>
    </source>
</evidence>
<protein>
    <recommendedName>
        <fullName evidence="6 13">Tyrosine aminotransferase</fullName>
        <shortName evidence="13">TAT</shortName>
        <ecNumber evidence="5 13">2.6.1.5</ecNumber>
    </recommendedName>
</protein>
<evidence type="ECO:0000259" key="15">
    <source>
        <dbReference type="Pfam" id="PF00155"/>
    </source>
</evidence>
<evidence type="ECO:0000256" key="8">
    <source>
        <dbReference type="ARBA" id="ARBA00022679"/>
    </source>
</evidence>
<evidence type="ECO:0000256" key="14">
    <source>
        <dbReference type="PIRSR" id="PIRSR000517-1"/>
    </source>
</evidence>
<dbReference type="Proteomes" id="UP000494165">
    <property type="component" value="Unassembled WGS sequence"/>
</dbReference>
<dbReference type="PIRSF" id="PIRSF000517">
    <property type="entry name" value="Tyr_transaminase"/>
    <property type="match status" value="1"/>
</dbReference>
<evidence type="ECO:0000256" key="5">
    <source>
        <dbReference type="ARBA" id="ARBA00012749"/>
    </source>
</evidence>
<comment type="cofactor">
    <cofactor evidence="1 13 14">
        <name>pyridoxal 5'-phosphate</name>
        <dbReference type="ChEBI" id="CHEBI:597326"/>
    </cofactor>
</comment>
<dbReference type="InterPro" id="IPR004838">
    <property type="entry name" value="NHTrfase_class1_PyrdxlP-BS"/>
</dbReference>
<dbReference type="InterPro" id="IPR015424">
    <property type="entry name" value="PyrdxlP-dep_Trfase"/>
</dbReference>
<keyword evidence="17" id="KW-1185">Reference proteome</keyword>
<dbReference type="InterPro" id="IPR015422">
    <property type="entry name" value="PyrdxlP-dep_Trfase_small"/>
</dbReference>
<feature type="domain" description="Aminotransferase class I/classII large" evidence="15">
    <location>
        <begin position="40"/>
        <end position="402"/>
    </location>
</feature>
<comment type="caution">
    <text evidence="16">The sequence shown here is derived from an EMBL/GenBank/DDBJ whole genome shotgun (WGS) entry which is preliminary data.</text>
</comment>
<dbReference type="InterPro" id="IPR005957">
    <property type="entry name" value="Tyrosine_aminoTrfase"/>
</dbReference>
<dbReference type="Gene3D" id="3.90.1150.10">
    <property type="entry name" value="Aspartate Aminotransferase, domain 1"/>
    <property type="match status" value="1"/>
</dbReference>
<comment type="similarity">
    <text evidence="3 13">Belongs to the class-I pyridoxal-phosphate-dependent aminotransferase family.</text>
</comment>
<dbReference type="InterPro" id="IPR004839">
    <property type="entry name" value="Aminotransferase_I/II_large"/>
</dbReference>
<comment type="function">
    <text evidence="13">Transaminase involved in tyrosine breakdown. Converts tyrosine to p-hydroxyphenylpyruvate.</text>
</comment>
<dbReference type="GO" id="GO:0004838">
    <property type="term" value="F:L-tyrosine-2-oxoglutarate transaminase activity"/>
    <property type="evidence" value="ECO:0007669"/>
    <property type="project" value="UniProtKB-UniRule"/>
</dbReference>
<evidence type="ECO:0000256" key="13">
    <source>
        <dbReference type="PIRNR" id="PIRNR000517"/>
    </source>
</evidence>
<dbReference type="AlphaFoldDB" id="A0A8S1CYF9"/>
<dbReference type="EC" id="2.6.1.5" evidence="5 13"/>
<name>A0A8S1CYF9_9INSE</name>
<dbReference type="FunFam" id="3.40.640.10:FF:000048">
    <property type="entry name" value="tyrosine aminotransferase"/>
    <property type="match status" value="1"/>
</dbReference>
<accession>A0A8S1CYF9</accession>
<dbReference type="PANTHER" id="PTHR45744:SF2">
    <property type="entry name" value="TYROSINE AMINOTRANSFERASE"/>
    <property type="match status" value="1"/>
</dbReference>
<comment type="subunit">
    <text evidence="4 13">Homodimer.</text>
</comment>
<dbReference type="InterPro" id="IPR015421">
    <property type="entry name" value="PyrdxlP-dep_Trfase_major"/>
</dbReference>
<evidence type="ECO:0000256" key="11">
    <source>
        <dbReference type="ARBA" id="ARBA00023232"/>
    </source>
</evidence>
<dbReference type="GO" id="GO:0006572">
    <property type="term" value="P:L-tyrosine catabolic process"/>
    <property type="evidence" value="ECO:0007669"/>
    <property type="project" value="UniProtKB-KW"/>
</dbReference>
<evidence type="ECO:0000256" key="6">
    <source>
        <dbReference type="ARBA" id="ARBA00015959"/>
    </source>
</evidence>
<dbReference type="CDD" id="cd00609">
    <property type="entry name" value="AAT_like"/>
    <property type="match status" value="1"/>
</dbReference>
<comment type="pathway">
    <text evidence="2 13">Amino-acid degradation; L-phenylalanine degradation; acetoacetate and fumarate from L-phenylalanine: step 2/6.</text>
</comment>
<feature type="modified residue" description="N6-(pyridoxal phosphate)lysine" evidence="14">
    <location>
        <position position="248"/>
    </location>
</feature>
<dbReference type="PROSITE" id="PS00105">
    <property type="entry name" value="AA_TRANSFER_CLASS_1"/>
    <property type="match status" value="1"/>
</dbReference>
<evidence type="ECO:0000256" key="2">
    <source>
        <dbReference type="ARBA" id="ARBA00005203"/>
    </source>
</evidence>
<keyword evidence="8" id="KW-0808">Transferase</keyword>
<comment type="catalytic activity">
    <reaction evidence="12 13">
        <text>L-tyrosine + 2-oxoglutarate = 3-(4-hydroxyphenyl)pyruvate + L-glutamate</text>
        <dbReference type="Rhea" id="RHEA:15093"/>
        <dbReference type="ChEBI" id="CHEBI:16810"/>
        <dbReference type="ChEBI" id="CHEBI:29985"/>
        <dbReference type="ChEBI" id="CHEBI:36242"/>
        <dbReference type="ChEBI" id="CHEBI:58315"/>
        <dbReference type="EC" id="2.6.1.5"/>
    </reaction>
</comment>
<evidence type="ECO:0000256" key="1">
    <source>
        <dbReference type="ARBA" id="ARBA00001933"/>
    </source>
</evidence>
<sequence length="459" mass="50822">MKSQQQEGWNVPASRVARDTHNPIRSIVENLNLNPNPDKPMIALSIGDPTVFGNLSPPTEVINALCESVESLKYNGYAPSVGYEEARQAVAEYSSVGNLEITAKDVILCSGCSCSLDLCITVLANPGQNILVPRPGFSIYRTLAEGLGVQVKYYDLLPEKQWEADLAQLEEAIDTRTAAIIVNNPSNPCGSVYSREHLSAIVEIAEQNRVPIIADEIYEHFVFKGHEFVPLALLSKNVPILSCSGLTKRFLVPGWRMGWIIIHDKNSVFEKEIRSGLQRLSQRIIGSNTIVQGALPVILSTTPQDFFESTVQHVEKNAKLAFAALKPIDGLTPVMPQGAMYMMVGLDLAKFSLFPTEIQFVEQLVTEESVFCLPGKCFDYPGYMRLVLTVPTEIMIEACNRIGQFCERHLHLPLEVEAQMNSLEKHISMDQSGNDLCNVLPVPSVPVSLGEDRRPWSLK</sequence>
<dbReference type="InterPro" id="IPR005958">
    <property type="entry name" value="TyrNic_aminoTrfase"/>
</dbReference>
<dbReference type="PANTHER" id="PTHR45744">
    <property type="entry name" value="TYROSINE AMINOTRANSFERASE"/>
    <property type="match status" value="1"/>
</dbReference>
<dbReference type="EMBL" id="CADEPI010000090">
    <property type="protein sequence ID" value="CAB3373848.1"/>
    <property type="molecule type" value="Genomic_DNA"/>
</dbReference>
<dbReference type="Gene3D" id="3.40.640.10">
    <property type="entry name" value="Type I PLP-dependent aspartate aminotransferase-like (Major domain)"/>
    <property type="match status" value="1"/>
</dbReference>
<keyword evidence="10 13" id="KW-0663">Pyridoxal phosphate</keyword>
<keyword evidence="9" id="KW-0828">Tyrosine catabolism</keyword>
<evidence type="ECO:0000256" key="4">
    <source>
        <dbReference type="ARBA" id="ARBA00011738"/>
    </source>
</evidence>
<dbReference type="OrthoDB" id="7042322at2759"/>
<evidence type="ECO:0000313" key="16">
    <source>
        <dbReference type="EMBL" id="CAB3373848.1"/>
    </source>
</evidence>